<evidence type="ECO:0000256" key="1">
    <source>
        <dbReference type="SAM" id="MobiDB-lite"/>
    </source>
</evidence>
<reference evidence="2 3" key="1">
    <citation type="submission" date="2023-04" db="EMBL/GenBank/DDBJ databases">
        <title>Antarctic isolates genomes.</title>
        <authorList>
            <person name="Dimov S.G."/>
        </authorList>
    </citation>
    <scope>NUCLEOTIDE SEQUENCE [LARGE SCALE GENOMIC DNA]</scope>
    <source>
        <strain evidence="2 3">AL19</strain>
    </source>
</reference>
<accession>A0ABT6R125</accession>
<protein>
    <submittedName>
        <fullName evidence="2">Uncharacterized protein</fullName>
    </submittedName>
</protein>
<feature type="compositionally biased region" description="Basic and acidic residues" evidence="1">
    <location>
        <begin position="1"/>
        <end position="11"/>
    </location>
</feature>
<organism evidence="2 3">
    <name type="scientific">Exiguobacterium antarcticum</name>
    <dbReference type="NCBI Taxonomy" id="132920"/>
    <lineage>
        <taxon>Bacteria</taxon>
        <taxon>Bacillati</taxon>
        <taxon>Bacillota</taxon>
        <taxon>Bacilli</taxon>
        <taxon>Bacillales</taxon>
        <taxon>Bacillales Family XII. Incertae Sedis</taxon>
        <taxon>Exiguobacterium</taxon>
    </lineage>
</organism>
<evidence type="ECO:0000313" key="3">
    <source>
        <dbReference type="Proteomes" id="UP001243286"/>
    </source>
</evidence>
<dbReference type="Proteomes" id="UP001243286">
    <property type="component" value="Unassembled WGS sequence"/>
</dbReference>
<name>A0ABT6R125_9BACL</name>
<keyword evidence="3" id="KW-1185">Reference proteome</keyword>
<proteinExistence type="predicted"/>
<gene>
    <name evidence="2" type="ORF">QK289_03030</name>
</gene>
<comment type="caution">
    <text evidence="2">The sequence shown here is derived from an EMBL/GenBank/DDBJ whole genome shotgun (WGS) entry which is preliminary data.</text>
</comment>
<dbReference type="RefSeq" id="WP_014969716.1">
    <property type="nucleotide sequence ID" value="NZ_JANJYY010000003.1"/>
</dbReference>
<evidence type="ECO:0000313" key="2">
    <source>
        <dbReference type="EMBL" id="MDI3233969.1"/>
    </source>
</evidence>
<dbReference type="EMBL" id="JASBQV010000003">
    <property type="protein sequence ID" value="MDI3233969.1"/>
    <property type="molecule type" value="Genomic_DNA"/>
</dbReference>
<sequence length="113" mass="13449">MTEEQDKKSELVKSALEQAEAAKTTEEPVEEEKSDEQKRLEHIRALVTLERGSDYYRVVFYDDHKHLIFKELDYDRVEFVGRFYNDSFDPTNQKELEEISEKALATSIRKRFL</sequence>
<feature type="region of interest" description="Disordered" evidence="1">
    <location>
        <begin position="1"/>
        <end position="38"/>
    </location>
</feature>